<sequence length="116" mass="13065">MLAFRRILAFSSRIHTYLIALYLFFALLFVLFLYAPVSEVLVSFVTVVQMLLGWTIVLEGIWLVLASIYQFFYSRVLCLQPVLATILRVAIYFIVSTVLDLINTVIVSGFSFGGGA</sequence>
<reference evidence="2" key="1">
    <citation type="submission" date="2020-10" db="EMBL/GenBank/DDBJ databases">
        <authorList>
            <person name="Gilroy R."/>
        </authorList>
    </citation>
    <scope>NUCLEOTIDE SEQUENCE</scope>
    <source>
        <strain evidence="2">7293</strain>
    </source>
</reference>
<evidence type="ECO:0000313" key="2">
    <source>
        <dbReference type="EMBL" id="MBO8436746.1"/>
    </source>
</evidence>
<dbReference type="EMBL" id="JADIMT010000083">
    <property type="protein sequence ID" value="MBO8436746.1"/>
    <property type="molecule type" value="Genomic_DNA"/>
</dbReference>
<organism evidence="2 3">
    <name type="scientific">Candidatus Ornithospirochaeta stercoripullorum</name>
    <dbReference type="NCBI Taxonomy" id="2840899"/>
    <lineage>
        <taxon>Bacteria</taxon>
        <taxon>Pseudomonadati</taxon>
        <taxon>Spirochaetota</taxon>
        <taxon>Spirochaetia</taxon>
        <taxon>Spirochaetales</taxon>
        <taxon>Spirochaetaceae</taxon>
        <taxon>Spirochaetaceae incertae sedis</taxon>
        <taxon>Candidatus Ornithospirochaeta</taxon>
    </lineage>
</organism>
<keyword evidence="1" id="KW-0812">Transmembrane</keyword>
<gene>
    <name evidence="2" type="ORF">IAA97_07195</name>
</gene>
<accession>A0A9D9H558</accession>
<keyword evidence="1" id="KW-1133">Transmembrane helix</keyword>
<reference evidence="2" key="2">
    <citation type="journal article" date="2021" name="PeerJ">
        <title>Extensive microbial diversity within the chicken gut microbiome revealed by metagenomics and culture.</title>
        <authorList>
            <person name="Gilroy R."/>
            <person name="Ravi A."/>
            <person name="Getino M."/>
            <person name="Pursley I."/>
            <person name="Horton D.L."/>
            <person name="Alikhan N.F."/>
            <person name="Baker D."/>
            <person name="Gharbi K."/>
            <person name="Hall N."/>
            <person name="Watson M."/>
            <person name="Adriaenssens E.M."/>
            <person name="Foster-Nyarko E."/>
            <person name="Jarju S."/>
            <person name="Secka A."/>
            <person name="Antonio M."/>
            <person name="Oren A."/>
            <person name="Chaudhuri R.R."/>
            <person name="La Ragione R."/>
            <person name="Hildebrand F."/>
            <person name="Pallen M.J."/>
        </authorList>
    </citation>
    <scope>NUCLEOTIDE SEQUENCE</scope>
    <source>
        <strain evidence="2">7293</strain>
    </source>
</reference>
<keyword evidence="1" id="KW-0472">Membrane</keyword>
<protein>
    <submittedName>
        <fullName evidence="2">Uncharacterized protein</fullName>
    </submittedName>
</protein>
<dbReference type="Proteomes" id="UP000823615">
    <property type="component" value="Unassembled WGS sequence"/>
</dbReference>
<feature type="transmembrane region" description="Helical" evidence="1">
    <location>
        <begin position="14"/>
        <end position="35"/>
    </location>
</feature>
<proteinExistence type="predicted"/>
<evidence type="ECO:0000313" key="3">
    <source>
        <dbReference type="Proteomes" id="UP000823615"/>
    </source>
</evidence>
<dbReference type="AlphaFoldDB" id="A0A9D9H558"/>
<evidence type="ECO:0000256" key="1">
    <source>
        <dbReference type="SAM" id="Phobius"/>
    </source>
</evidence>
<feature type="transmembrane region" description="Helical" evidence="1">
    <location>
        <begin position="41"/>
        <end position="65"/>
    </location>
</feature>
<name>A0A9D9H558_9SPIO</name>
<comment type="caution">
    <text evidence="2">The sequence shown here is derived from an EMBL/GenBank/DDBJ whole genome shotgun (WGS) entry which is preliminary data.</text>
</comment>